<proteinExistence type="predicted"/>
<evidence type="ECO:0000313" key="2">
    <source>
        <dbReference type="EMBL" id="AUR81559.1"/>
    </source>
</evidence>
<keyword evidence="1" id="KW-0472">Membrane</keyword>
<dbReference type="EMBL" id="MG592394">
    <property type="protein sequence ID" value="AUR81559.1"/>
    <property type="molecule type" value="Genomic_DNA"/>
</dbReference>
<organism evidence="2 3">
    <name type="scientific">Vibrio phage 1.008.O._10N.286.54.E5</name>
    <dbReference type="NCBI Taxonomy" id="1881242"/>
    <lineage>
        <taxon>Viruses</taxon>
        <taxon>Varidnaviria</taxon>
        <taxon>Abadenavirae</taxon>
        <taxon>Produgelaviricota</taxon>
        <taxon>Belvinaviricetes</taxon>
        <taxon>Vinavirales</taxon>
        <taxon>Autolykiviridae</taxon>
        <taxon>Ameliavirus</taxon>
        <taxon>Ameliavirus viph1008o</taxon>
        <taxon>Paulavirus viph1008o</taxon>
    </lineage>
</organism>
<dbReference type="Proteomes" id="UP000276109">
    <property type="component" value="Segment"/>
</dbReference>
<evidence type="ECO:0000313" key="3">
    <source>
        <dbReference type="Proteomes" id="UP000276109"/>
    </source>
</evidence>
<protein>
    <submittedName>
        <fullName evidence="2">TMhelix containing protein</fullName>
    </submittedName>
</protein>
<name>A0A2I7QJI6_9VIRU</name>
<reference evidence="2 3" key="1">
    <citation type="submission" date="2017-11" db="EMBL/GenBank/DDBJ databases">
        <title>A major lineage of nontailed dsDNA viruses as unrecognized killers of marine bacteria.</title>
        <authorList>
            <person name="Kauffman K.M."/>
            <person name="Hussain F.A."/>
            <person name="Yang J."/>
            <person name="Arevalo P."/>
            <person name="Brown J.M."/>
            <person name="Chang W.K."/>
            <person name="VanInsberghe D."/>
            <person name="Elsherbini J."/>
            <person name="Cutler M.B."/>
            <person name="Kelly L."/>
            <person name="Polz M.F."/>
        </authorList>
    </citation>
    <scope>NUCLEOTIDE SEQUENCE [LARGE SCALE GENOMIC DNA]</scope>
</reference>
<keyword evidence="1" id="KW-0812">Transmembrane</keyword>
<feature type="transmembrane region" description="Helical" evidence="1">
    <location>
        <begin position="87"/>
        <end position="107"/>
    </location>
</feature>
<keyword evidence="1" id="KW-1133">Transmembrane helix</keyword>
<keyword evidence="3" id="KW-1185">Reference proteome</keyword>
<sequence length="108" mass="11483">MNVDSNLFENWFDTTSAQGQQTSLWDKLVNAGGQVIDTLPDIVDGVVDSKLNAEIKNKTETTENITSTNPSVSGSANQLTFLKDPKVMYGGLAIGGIIAAAILIKALK</sequence>
<accession>A0A2I7QJI6</accession>
<evidence type="ECO:0000256" key="1">
    <source>
        <dbReference type="SAM" id="Phobius"/>
    </source>
</evidence>
<gene>
    <name evidence="2" type="ORF">NVP1008O_13</name>
</gene>